<dbReference type="AlphaFoldDB" id="R4YVK5"/>
<proteinExistence type="predicted"/>
<keyword evidence="4" id="KW-1185">Reference proteome</keyword>
<dbReference type="EMBL" id="CANL01000001">
    <property type="protein sequence ID" value="CCM62024.1"/>
    <property type="molecule type" value="Genomic_DNA"/>
</dbReference>
<dbReference type="eggNOG" id="COG2843">
    <property type="taxonomic scope" value="Bacteria"/>
</dbReference>
<accession>R4YVK5</accession>
<feature type="region of interest" description="Disordered" evidence="1">
    <location>
        <begin position="247"/>
        <end position="266"/>
    </location>
</feature>
<reference evidence="3 4" key="1">
    <citation type="journal article" date="2013" name="ISME J.">
        <title>Metabolic model for the filamentous 'Candidatus Microthrix parvicella' based on genomic and metagenomic analyses.</title>
        <authorList>
            <person name="Jon McIlroy S."/>
            <person name="Kristiansen R."/>
            <person name="Albertsen M."/>
            <person name="Michael Karst S."/>
            <person name="Rossetti S."/>
            <person name="Lund Nielsen J."/>
            <person name="Tandoi V."/>
            <person name="James Seviour R."/>
            <person name="Nielsen P.H."/>
        </authorList>
    </citation>
    <scope>NUCLEOTIDE SEQUENCE [LARGE SCALE GENOMIC DNA]</scope>
    <source>
        <strain evidence="3 4">RN1</strain>
    </source>
</reference>
<evidence type="ECO:0000259" key="2">
    <source>
        <dbReference type="Pfam" id="PF13539"/>
    </source>
</evidence>
<dbReference type="GO" id="GO:0008233">
    <property type="term" value="F:peptidase activity"/>
    <property type="evidence" value="ECO:0007669"/>
    <property type="project" value="InterPro"/>
</dbReference>
<dbReference type="Pfam" id="PF13539">
    <property type="entry name" value="Peptidase_M15_4"/>
    <property type="match status" value="1"/>
</dbReference>
<dbReference type="STRING" id="1229780.BN381_10255"/>
<name>R4YVK5_9ACTN</name>
<feature type="domain" description="Peptidase M15C" evidence="2">
    <location>
        <begin position="150"/>
        <end position="231"/>
    </location>
</feature>
<dbReference type="InterPro" id="IPR039561">
    <property type="entry name" value="Peptidase_M15C"/>
</dbReference>
<dbReference type="InterPro" id="IPR009045">
    <property type="entry name" value="Zn_M74/Hedgehog-like"/>
</dbReference>
<gene>
    <name evidence="3" type="ORF">BN381_10255</name>
</gene>
<evidence type="ECO:0000313" key="4">
    <source>
        <dbReference type="Proteomes" id="UP000018291"/>
    </source>
</evidence>
<evidence type="ECO:0000313" key="3">
    <source>
        <dbReference type="EMBL" id="CCM62024.1"/>
    </source>
</evidence>
<sequence length="266" mass="29372">MALCVGGALLGACGGKPAPRPVRPSRPAPAYLPAPKSAKGYEVSWRAPSQNEVTRLGPVYAPSHQCPVPIGRLVVLEPTFLDLNGAPRRGTILVARAKAETLGRAFGELYSAGFRIERMDIWAAWWARLDPAAGELVNNTVGFSCRKLQSGSWSRHSFGEAIDINPVINPYSHRKYVFPKHPTIDYTQRRTRGKARVGEVAPYGPVTSAFWRLRWNWGGDWLTTKDWMHFSAPNATGVELIEHDEHDEVGQPEWQPKRQVGAVSAG</sequence>
<dbReference type="Gene3D" id="3.30.1380.10">
    <property type="match status" value="1"/>
</dbReference>
<comment type="caution">
    <text evidence="3">The sequence shown here is derived from an EMBL/GenBank/DDBJ whole genome shotgun (WGS) entry which is preliminary data.</text>
</comment>
<protein>
    <recommendedName>
        <fullName evidence="2">Peptidase M15C domain-containing protein</fullName>
    </recommendedName>
</protein>
<dbReference type="HOGENOM" id="CLU_066235_2_1_11"/>
<organism evidence="3 4">
    <name type="scientific">Candidatus Neomicrothrix parvicella RN1</name>
    <dbReference type="NCBI Taxonomy" id="1229780"/>
    <lineage>
        <taxon>Bacteria</taxon>
        <taxon>Bacillati</taxon>
        <taxon>Actinomycetota</taxon>
        <taxon>Acidimicrobiia</taxon>
        <taxon>Acidimicrobiales</taxon>
        <taxon>Microthrixaceae</taxon>
        <taxon>Candidatus Neomicrothrix</taxon>
    </lineage>
</organism>
<dbReference type="Proteomes" id="UP000018291">
    <property type="component" value="Unassembled WGS sequence"/>
</dbReference>
<evidence type="ECO:0000256" key="1">
    <source>
        <dbReference type="SAM" id="MobiDB-lite"/>
    </source>
</evidence>
<dbReference type="SUPFAM" id="SSF55166">
    <property type="entry name" value="Hedgehog/DD-peptidase"/>
    <property type="match status" value="1"/>
</dbReference>